<reference evidence="1 2" key="1">
    <citation type="submission" date="2018-08" db="EMBL/GenBank/DDBJ databases">
        <title>Bacillus jemisoniae sp. nov., Bacillus chryseoplanitiae sp. nov., Bacillus resnikiae sp. nov., and Bacillus frankliniae sp. nov., isolated from Viking spacecraft and associated surfaces.</title>
        <authorList>
            <person name="Seuylemezian A."/>
            <person name="Vaishampayan P."/>
        </authorList>
    </citation>
    <scope>NUCLEOTIDE SEQUENCE [LARGE SCALE GENOMIC DNA]</scope>
    <source>
        <strain evidence="1 2">JJ-247</strain>
    </source>
</reference>
<evidence type="ECO:0000313" key="2">
    <source>
        <dbReference type="Proteomes" id="UP000265816"/>
    </source>
</evidence>
<proteinExistence type="predicted"/>
<gene>
    <name evidence="1" type="ORF">D1970_11295</name>
</gene>
<evidence type="ECO:0000313" key="1">
    <source>
        <dbReference type="EMBL" id="RID84920.1"/>
    </source>
</evidence>
<dbReference type="RefSeq" id="WP_119112973.1">
    <property type="nucleotide sequence ID" value="NZ_CBCSEO010000011.1"/>
</dbReference>
<accession>A0A398BAK7</accession>
<protein>
    <submittedName>
        <fullName evidence="1">Uncharacterized protein</fullName>
    </submittedName>
</protein>
<sequence>MALFEKFILGCFELTVLIRSDRFPISGDIIPVAIGIPQNAANLKTAALTTESGLLIVKITDYHKE</sequence>
<organism evidence="1 2">
    <name type="scientific">Mesobacillus zeae</name>
    <dbReference type="NCBI Taxonomy" id="1917180"/>
    <lineage>
        <taxon>Bacteria</taxon>
        <taxon>Bacillati</taxon>
        <taxon>Bacillota</taxon>
        <taxon>Bacilli</taxon>
        <taxon>Bacillales</taxon>
        <taxon>Bacillaceae</taxon>
        <taxon>Mesobacillus</taxon>
    </lineage>
</organism>
<comment type="caution">
    <text evidence="1">The sequence shown here is derived from an EMBL/GenBank/DDBJ whole genome shotgun (WGS) entry which is preliminary data.</text>
</comment>
<dbReference type="AlphaFoldDB" id="A0A398BAK7"/>
<keyword evidence="2" id="KW-1185">Reference proteome</keyword>
<name>A0A398BAK7_9BACI</name>
<dbReference type="Proteomes" id="UP000265816">
    <property type="component" value="Unassembled WGS sequence"/>
</dbReference>
<dbReference type="EMBL" id="QWVT01000018">
    <property type="protein sequence ID" value="RID84920.1"/>
    <property type="molecule type" value="Genomic_DNA"/>
</dbReference>